<dbReference type="GeneID" id="80332065"/>
<dbReference type="InterPro" id="IPR004401">
    <property type="entry name" value="YbaB/EbfC"/>
</dbReference>
<dbReference type="GO" id="GO:0003677">
    <property type="term" value="F:DNA binding"/>
    <property type="evidence" value="ECO:0007669"/>
    <property type="project" value="InterPro"/>
</dbReference>
<dbReference type="SUPFAM" id="SSF82607">
    <property type="entry name" value="YbaB-like"/>
    <property type="match status" value="1"/>
</dbReference>
<proteinExistence type="predicted"/>
<dbReference type="AlphaFoldDB" id="A0A516NHS9"/>
<evidence type="ECO:0000313" key="1">
    <source>
        <dbReference type="EMBL" id="QDP78461.1"/>
    </source>
</evidence>
<protein>
    <submittedName>
        <fullName evidence="1">YbaB/EbfC family nucleoid-associated protein</fullName>
    </submittedName>
</protein>
<dbReference type="KEGG" id="nod:FOH10_06610"/>
<reference evidence="1 2" key="1">
    <citation type="submission" date="2019-07" db="EMBL/GenBank/DDBJ databases">
        <title>Complete Genome Sequence and Methylome Analysis of Nocardia otitidis-caviarum NEB252.</title>
        <authorList>
            <person name="Fomenkov A."/>
            <person name="Anton B.P."/>
            <person name="Vincze T."/>
            <person name="Roberts R.J."/>
        </authorList>
    </citation>
    <scope>NUCLEOTIDE SEQUENCE [LARGE SCALE GENOMIC DNA]</scope>
    <source>
        <strain evidence="1 2">NEB252</strain>
    </source>
</reference>
<organism evidence="1 2">
    <name type="scientific">Nocardia otitidiscaviarum</name>
    <dbReference type="NCBI Taxonomy" id="1823"/>
    <lineage>
        <taxon>Bacteria</taxon>
        <taxon>Bacillati</taxon>
        <taxon>Actinomycetota</taxon>
        <taxon>Actinomycetes</taxon>
        <taxon>Mycobacteriales</taxon>
        <taxon>Nocardiaceae</taxon>
        <taxon>Nocardia</taxon>
    </lineage>
</organism>
<gene>
    <name evidence="1" type="ORF">FOH10_06610</name>
</gene>
<dbReference type="RefSeq" id="WP_143980048.1">
    <property type="nucleotide sequence ID" value="NZ_CP041695.1"/>
</dbReference>
<dbReference type="InterPro" id="IPR036894">
    <property type="entry name" value="YbaB-like_sf"/>
</dbReference>
<dbReference type="Proteomes" id="UP000317039">
    <property type="component" value="Chromosome"/>
</dbReference>
<dbReference type="EMBL" id="CP041695">
    <property type="protein sequence ID" value="QDP78461.1"/>
    <property type="molecule type" value="Genomic_DNA"/>
</dbReference>
<dbReference type="Pfam" id="PF02575">
    <property type="entry name" value="YbaB_DNA_bd"/>
    <property type="match status" value="1"/>
</dbReference>
<dbReference type="Gene3D" id="3.30.1310.10">
    <property type="entry name" value="Nucleoid-associated protein YbaB-like domain"/>
    <property type="match status" value="1"/>
</dbReference>
<sequence>MAAEQQGAHAQRIDRAMSTVRGRAEASGGLVIVESDAYGTITDLQIAPAAMTVEPARLAAAITRCHERAREEAEAAAAELLGQLARDGRPGPPAAATEQWEDAAPVRITYRL</sequence>
<evidence type="ECO:0000313" key="2">
    <source>
        <dbReference type="Proteomes" id="UP000317039"/>
    </source>
</evidence>
<accession>A0A516NHS9</accession>
<name>A0A516NHS9_9NOCA</name>